<name>V9EJK9_PHYNI</name>
<dbReference type="Proteomes" id="UP000018721">
    <property type="component" value="Unassembled WGS sequence"/>
</dbReference>
<sequence>MEYEFEEAIETPQTGDRAAITHAYSTVSVFDTFNSARTAIIDQSDNIYTYETRYETDGILARVYRCRSHERSEHRFKVKELRYQGVPTTYQLEDSGQHGAIGISVQRRGIKPLLVEEIDSLLRVGWGSSPASVYSVAQI</sequence>
<dbReference type="AlphaFoldDB" id="V9EJK9"/>
<dbReference type="OrthoDB" id="128992at2759"/>
<dbReference type="HOGENOM" id="CLU_1849039_0_0_1"/>
<proteinExistence type="predicted"/>
<accession>V9EJK9</accession>
<protein>
    <submittedName>
        <fullName evidence="1">Uncharacterized protein</fullName>
    </submittedName>
</protein>
<reference evidence="1 2" key="1">
    <citation type="submission" date="2013-11" db="EMBL/GenBank/DDBJ databases">
        <title>The Genome Sequence of Phytophthora parasitica P1569.</title>
        <authorList>
            <consortium name="The Broad Institute Genomics Platform"/>
            <person name="Russ C."/>
            <person name="Tyler B."/>
            <person name="Panabieres F."/>
            <person name="Shan W."/>
            <person name="Tripathy S."/>
            <person name="Grunwald N."/>
            <person name="Machado M."/>
            <person name="Johnson C.S."/>
            <person name="Arredondo F."/>
            <person name="Hong C."/>
            <person name="Coffey M."/>
            <person name="Young S.K."/>
            <person name="Zeng Q."/>
            <person name="Gargeya S."/>
            <person name="Fitzgerald M."/>
            <person name="Abouelleil A."/>
            <person name="Alvarado L."/>
            <person name="Chapman S.B."/>
            <person name="Gainer-Dewar J."/>
            <person name="Goldberg J."/>
            <person name="Griggs A."/>
            <person name="Gujja S."/>
            <person name="Hansen M."/>
            <person name="Howarth C."/>
            <person name="Imamovic A."/>
            <person name="Ireland A."/>
            <person name="Larimer J."/>
            <person name="McCowan C."/>
            <person name="Murphy C."/>
            <person name="Pearson M."/>
            <person name="Poon T.W."/>
            <person name="Priest M."/>
            <person name="Roberts A."/>
            <person name="Saif S."/>
            <person name="Shea T."/>
            <person name="Sykes S."/>
            <person name="Wortman J."/>
            <person name="Nusbaum C."/>
            <person name="Birren B."/>
        </authorList>
    </citation>
    <scope>NUCLEOTIDE SEQUENCE [LARGE SCALE GENOMIC DNA]</scope>
    <source>
        <strain evidence="1 2">P1569</strain>
    </source>
</reference>
<comment type="caution">
    <text evidence="1">The sequence shown here is derived from an EMBL/GenBank/DDBJ whole genome shotgun (WGS) entry which is preliminary data.</text>
</comment>
<evidence type="ECO:0000313" key="2">
    <source>
        <dbReference type="Proteomes" id="UP000018721"/>
    </source>
</evidence>
<evidence type="ECO:0000313" key="1">
    <source>
        <dbReference type="EMBL" id="ETI39405.1"/>
    </source>
</evidence>
<gene>
    <name evidence="1" type="ORF">F443_15005</name>
</gene>
<keyword evidence="2" id="KW-1185">Reference proteome</keyword>
<dbReference type="EMBL" id="ANIZ01002617">
    <property type="protein sequence ID" value="ETI39405.1"/>
    <property type="molecule type" value="Genomic_DNA"/>
</dbReference>
<organism evidence="1 2">
    <name type="scientific">Phytophthora nicotianae P1569</name>
    <dbReference type="NCBI Taxonomy" id="1317065"/>
    <lineage>
        <taxon>Eukaryota</taxon>
        <taxon>Sar</taxon>
        <taxon>Stramenopiles</taxon>
        <taxon>Oomycota</taxon>
        <taxon>Peronosporomycetes</taxon>
        <taxon>Peronosporales</taxon>
        <taxon>Peronosporaceae</taxon>
        <taxon>Phytophthora</taxon>
    </lineage>
</organism>